<dbReference type="GO" id="GO:0006751">
    <property type="term" value="P:glutathione catabolic process"/>
    <property type="evidence" value="ECO:0007669"/>
    <property type="project" value="UniProtKB-UniRule"/>
</dbReference>
<proteinExistence type="inferred from homology"/>
<evidence type="ECO:0000256" key="10">
    <source>
        <dbReference type="PIRSR" id="PIRSR600101-2"/>
    </source>
</evidence>
<evidence type="ECO:0000256" key="3">
    <source>
        <dbReference type="ARBA" id="ARBA00009381"/>
    </source>
</evidence>
<feature type="active site" description="Nucleophile" evidence="9">
    <location>
        <position position="436"/>
    </location>
</feature>
<reference evidence="15" key="1">
    <citation type="submission" date="2016-10" db="EMBL/GenBank/DDBJ databases">
        <authorList>
            <person name="Varghese N."/>
            <person name="Submissions S."/>
        </authorList>
    </citation>
    <scope>NUCLEOTIDE SEQUENCE [LARGE SCALE GENOMIC DNA]</scope>
    <source>
        <strain evidence="15">ATCC 25963</strain>
    </source>
</reference>
<keyword evidence="6 11" id="KW-0865">Zymogen</keyword>
<evidence type="ECO:0000256" key="5">
    <source>
        <dbReference type="ARBA" id="ARBA00022801"/>
    </source>
</evidence>
<dbReference type="SUPFAM" id="SSF56235">
    <property type="entry name" value="N-terminal nucleophile aminohydrolases (Ntn hydrolases)"/>
    <property type="match status" value="1"/>
</dbReference>
<dbReference type="InterPro" id="IPR029055">
    <property type="entry name" value="Ntn_hydrolases_N"/>
</dbReference>
<evidence type="ECO:0000256" key="1">
    <source>
        <dbReference type="ARBA" id="ARBA00001049"/>
    </source>
</evidence>
<dbReference type="STRING" id="54.SAMN02745121_06875"/>
<evidence type="ECO:0000256" key="12">
    <source>
        <dbReference type="SAM" id="MobiDB-lite"/>
    </source>
</evidence>
<keyword evidence="13" id="KW-0732">Signal</keyword>
<dbReference type="UniPathway" id="UPA00204"/>
<dbReference type="Pfam" id="PF01019">
    <property type="entry name" value="G_glu_transpept"/>
    <property type="match status" value="1"/>
</dbReference>
<comment type="PTM">
    <text evidence="11">Cleaved by autocatalysis into a large and a small subunit.</text>
</comment>
<dbReference type="GO" id="GO:0036374">
    <property type="term" value="F:glutathione hydrolase activity"/>
    <property type="evidence" value="ECO:0007669"/>
    <property type="project" value="UniProtKB-UniRule"/>
</dbReference>
<feature type="region of interest" description="Disordered" evidence="12">
    <location>
        <begin position="483"/>
        <end position="502"/>
    </location>
</feature>
<name>A0A1I2FXG9_9BACT</name>
<feature type="chain" id="PRO_5011767341" description="Glutathione hydrolase proenzyme" evidence="13">
    <location>
        <begin position="31"/>
        <end position="626"/>
    </location>
</feature>
<dbReference type="PROSITE" id="PS51257">
    <property type="entry name" value="PROKAR_LIPOPROTEIN"/>
    <property type="match status" value="1"/>
</dbReference>
<dbReference type="InterPro" id="IPR043138">
    <property type="entry name" value="GGT_lsub"/>
</dbReference>
<gene>
    <name evidence="14" type="ORF">SAMN02745121_06875</name>
</gene>
<evidence type="ECO:0000256" key="2">
    <source>
        <dbReference type="ARBA" id="ARBA00001089"/>
    </source>
</evidence>
<keyword evidence="5 11" id="KW-0378">Hydrolase</keyword>
<dbReference type="PANTHER" id="PTHR43199">
    <property type="entry name" value="GLUTATHIONE HYDROLASE"/>
    <property type="match status" value="1"/>
</dbReference>
<accession>A0A1I2FXG9</accession>
<keyword evidence="11" id="KW-0317">Glutathione biosynthesis</keyword>
<comment type="catalytic activity">
    <reaction evidence="2 11">
        <text>glutathione + H2O = L-cysteinylglycine + L-glutamate</text>
        <dbReference type="Rhea" id="RHEA:28807"/>
        <dbReference type="ChEBI" id="CHEBI:15377"/>
        <dbReference type="ChEBI" id="CHEBI:29985"/>
        <dbReference type="ChEBI" id="CHEBI:57925"/>
        <dbReference type="ChEBI" id="CHEBI:61694"/>
        <dbReference type="EC" id="3.4.19.13"/>
    </reaction>
</comment>
<dbReference type="Gene3D" id="1.10.246.130">
    <property type="match status" value="1"/>
</dbReference>
<dbReference type="GO" id="GO:0103068">
    <property type="term" value="F:leukotriene C4 gamma-glutamyl transferase activity"/>
    <property type="evidence" value="ECO:0007669"/>
    <property type="project" value="UniProtKB-EC"/>
</dbReference>
<dbReference type="OrthoDB" id="5297205at2"/>
<evidence type="ECO:0000256" key="9">
    <source>
        <dbReference type="PIRSR" id="PIRSR600101-1"/>
    </source>
</evidence>
<comment type="catalytic activity">
    <reaction evidence="8 11">
        <text>an N-terminal (5-L-glutamyl)-[peptide] + an alpha-amino acid = 5-L-glutamyl amino acid + an N-terminal L-alpha-aminoacyl-[peptide]</text>
        <dbReference type="Rhea" id="RHEA:23904"/>
        <dbReference type="Rhea" id="RHEA-COMP:9780"/>
        <dbReference type="Rhea" id="RHEA-COMP:9795"/>
        <dbReference type="ChEBI" id="CHEBI:77644"/>
        <dbReference type="ChEBI" id="CHEBI:78597"/>
        <dbReference type="ChEBI" id="CHEBI:78599"/>
        <dbReference type="ChEBI" id="CHEBI:78608"/>
        <dbReference type="EC" id="2.3.2.2"/>
    </reaction>
</comment>
<dbReference type="PRINTS" id="PR01210">
    <property type="entry name" value="GGTRANSPTASE"/>
</dbReference>
<dbReference type="GO" id="GO:0006750">
    <property type="term" value="P:glutathione biosynthetic process"/>
    <property type="evidence" value="ECO:0007669"/>
    <property type="project" value="UniProtKB-KW"/>
</dbReference>
<dbReference type="InterPro" id="IPR000101">
    <property type="entry name" value="GGT_peptidase"/>
</dbReference>
<protein>
    <recommendedName>
        <fullName evidence="11">Glutathione hydrolase proenzyme</fullName>
        <ecNumber evidence="11">2.3.2.2</ecNumber>
        <ecNumber evidence="11">3.4.19.13</ecNumber>
    </recommendedName>
    <component>
        <recommendedName>
            <fullName evidence="11">Glutathione hydrolase large chain</fullName>
        </recommendedName>
    </component>
    <component>
        <recommendedName>
            <fullName evidence="11">Glutathione hydrolase small chain</fullName>
        </recommendedName>
    </component>
</protein>
<dbReference type="EC" id="3.4.19.13" evidence="11"/>
<feature type="binding site" evidence="10">
    <location>
        <position position="527"/>
    </location>
    <ligand>
        <name>L-glutamate</name>
        <dbReference type="ChEBI" id="CHEBI:29985"/>
    </ligand>
</feature>
<evidence type="ECO:0000256" key="7">
    <source>
        <dbReference type="ARBA" id="ARBA00023315"/>
    </source>
</evidence>
<keyword evidence="7 11" id="KW-0012">Acyltransferase</keyword>
<comment type="subunit">
    <text evidence="11">This enzyme consists of two polypeptide chains, which are synthesized in precursor form from a single polypeptide.</text>
</comment>
<evidence type="ECO:0000313" key="14">
    <source>
        <dbReference type="EMBL" id="SFF09101.1"/>
    </source>
</evidence>
<dbReference type="AlphaFoldDB" id="A0A1I2FXG9"/>
<comment type="pathway">
    <text evidence="11">Sulfur metabolism; glutathione metabolism.</text>
</comment>
<dbReference type="Gene3D" id="3.60.20.40">
    <property type="match status" value="1"/>
</dbReference>
<evidence type="ECO:0000256" key="6">
    <source>
        <dbReference type="ARBA" id="ARBA00023145"/>
    </source>
</evidence>
<comment type="similarity">
    <text evidence="3 11">Belongs to the gamma-glutamyltransferase family.</text>
</comment>
<keyword evidence="4 11" id="KW-0808">Transferase</keyword>
<dbReference type="PANTHER" id="PTHR43199:SF1">
    <property type="entry name" value="GLUTATHIONE HYDROLASE PROENZYME"/>
    <property type="match status" value="1"/>
</dbReference>
<dbReference type="EMBL" id="FOMX01000028">
    <property type="protein sequence ID" value="SFF09101.1"/>
    <property type="molecule type" value="Genomic_DNA"/>
</dbReference>
<dbReference type="Proteomes" id="UP000199400">
    <property type="component" value="Unassembled WGS sequence"/>
</dbReference>
<feature type="signal peptide" evidence="13">
    <location>
        <begin position="1"/>
        <end position="30"/>
    </location>
</feature>
<dbReference type="NCBIfam" id="TIGR00066">
    <property type="entry name" value="g_glut_trans"/>
    <property type="match status" value="1"/>
</dbReference>
<sequence length="626" mass="64723">MSIRALRHYVHGRRAALAIGLAAVSGCVGADDSGGALPDAILPDDVGAPVAGPSPAFHGGVVTTTEPLAAEVGASVLAAGGNAVDAAVAVQFMLNVVEPQSSGIGGGGFMMIHLAGWAPDETVVIDFRETAPAAVTPAMFATDHSADVKSSSGYAVGVPGALRGMAYALQTYGTRALGELLEPAIAAAGQGFRVGARLAEETGSSRLELEGGVAAYDEARAVFRPGGRALAEGDLLIQPDLARTLALIQQHGVAAFYDCDHSAGIAAAIVATQLATRSDNPGGKGRMTCADLEGYEVRVRRPLLGSYRGYEVVTTPPPSSGGIAVLQMLGMLERFDIGGDDLGFGAADTLGVMMEAMRLAFADRAMWLGDPDHAYVPVMGLLHRDYIDSRSALIAAGRRRSKVAAGDPRPFEPPPPGTAQALATLAAEAEAEGADTTHFTVIDGAGNAVSVSSTIERLWGTGLMVRGFGFMLNNQLTSFNDAPRADDAPYDPGANDLSPRKRPRASISPMMVFLDGELVAAYGSPGGTGLISALLQVTLNLIDHRRSLRSSIASPRIALDRASRSAETEIEAGFSSSVRATLERLGYAFVDVSDIGAVQAVMTYPQSGNQYGAADPRRIGGVAGRP</sequence>
<evidence type="ECO:0000256" key="11">
    <source>
        <dbReference type="RuleBase" id="RU368036"/>
    </source>
</evidence>
<organism evidence="14 15">
    <name type="scientific">Nannocystis exedens</name>
    <dbReference type="NCBI Taxonomy" id="54"/>
    <lineage>
        <taxon>Bacteria</taxon>
        <taxon>Pseudomonadati</taxon>
        <taxon>Myxococcota</taxon>
        <taxon>Polyangia</taxon>
        <taxon>Nannocystales</taxon>
        <taxon>Nannocystaceae</taxon>
        <taxon>Nannocystis</taxon>
    </lineage>
</organism>
<dbReference type="EC" id="2.3.2.2" evidence="11"/>
<dbReference type="RefSeq" id="WP_096331582.1">
    <property type="nucleotide sequence ID" value="NZ_FOMX01000028.1"/>
</dbReference>
<feature type="binding site" evidence="10">
    <location>
        <position position="128"/>
    </location>
    <ligand>
        <name>L-glutamate</name>
        <dbReference type="ChEBI" id="CHEBI:29985"/>
    </ligand>
</feature>
<dbReference type="InterPro" id="IPR043137">
    <property type="entry name" value="GGT_ssub_C"/>
</dbReference>
<evidence type="ECO:0000256" key="13">
    <source>
        <dbReference type="SAM" id="SignalP"/>
    </source>
</evidence>
<dbReference type="InterPro" id="IPR051792">
    <property type="entry name" value="GGT_bact"/>
</dbReference>
<evidence type="ECO:0000313" key="15">
    <source>
        <dbReference type="Proteomes" id="UP000199400"/>
    </source>
</evidence>
<comment type="catalytic activity">
    <reaction evidence="1 11">
        <text>an S-substituted glutathione + H2O = an S-substituted L-cysteinylglycine + L-glutamate</text>
        <dbReference type="Rhea" id="RHEA:59468"/>
        <dbReference type="ChEBI" id="CHEBI:15377"/>
        <dbReference type="ChEBI" id="CHEBI:29985"/>
        <dbReference type="ChEBI" id="CHEBI:90779"/>
        <dbReference type="ChEBI" id="CHEBI:143103"/>
        <dbReference type="EC" id="3.4.19.13"/>
    </reaction>
</comment>
<evidence type="ECO:0000256" key="4">
    <source>
        <dbReference type="ARBA" id="ARBA00022679"/>
    </source>
</evidence>
<keyword evidence="15" id="KW-1185">Reference proteome</keyword>
<evidence type="ECO:0000256" key="8">
    <source>
        <dbReference type="ARBA" id="ARBA00047417"/>
    </source>
</evidence>
<feature type="region of interest" description="Disordered" evidence="12">
    <location>
        <begin position="399"/>
        <end position="419"/>
    </location>
</feature>